<dbReference type="Pfam" id="PF01541">
    <property type="entry name" value="GIY-YIG"/>
    <property type="match status" value="1"/>
</dbReference>
<proteinExistence type="inferred from homology"/>
<evidence type="ECO:0000256" key="2">
    <source>
        <dbReference type="SAM" id="Phobius"/>
    </source>
</evidence>
<sequence>MYYVYLLKNNMNSEIYIGSTGDLKRRFSKHNSGKEKSTRRYMPWTLVYYESYKTERLARVREKRLKYNGNAIRELKKRNGLININIDKNKKNNEVEGLPSTTFIVNDKSGAGFTLIELLLYIGLSSAMLLTVSIFLSVILQSRVDNQVVSEVEQQGWQVMNIITQTIRNSEVINSPMAGSSASQLSLNVSDISLSPTIFSLSGTAILMAEGSNLPVNLTSSRIESSNLNFDNLSITNTPGTVRITFTLKHINPENKKEYDYTKTFYGSASLR</sequence>
<evidence type="ECO:0000256" key="1">
    <source>
        <dbReference type="ARBA" id="ARBA00007435"/>
    </source>
</evidence>
<organism evidence="4 5">
    <name type="scientific">Candidatus Buchananbacteria bacterium RIFCSPLOWO2_01_FULL_39_33</name>
    <dbReference type="NCBI Taxonomy" id="1797543"/>
    <lineage>
        <taxon>Bacteria</taxon>
        <taxon>Candidatus Buchananiibacteriota</taxon>
    </lineage>
</organism>
<keyword evidence="2" id="KW-1133">Transmembrane helix</keyword>
<dbReference type="InterPro" id="IPR035901">
    <property type="entry name" value="GIY-YIG_endonuc_sf"/>
</dbReference>
<protein>
    <recommendedName>
        <fullName evidence="3">GIY-YIG domain-containing protein</fullName>
    </recommendedName>
</protein>
<reference evidence="4 5" key="1">
    <citation type="journal article" date="2016" name="Nat. Commun.">
        <title>Thousands of microbial genomes shed light on interconnected biogeochemical processes in an aquifer system.</title>
        <authorList>
            <person name="Anantharaman K."/>
            <person name="Brown C.T."/>
            <person name="Hug L.A."/>
            <person name="Sharon I."/>
            <person name="Castelle C.J."/>
            <person name="Probst A.J."/>
            <person name="Thomas B.C."/>
            <person name="Singh A."/>
            <person name="Wilkins M.J."/>
            <person name="Karaoz U."/>
            <person name="Brodie E.L."/>
            <person name="Williams K.H."/>
            <person name="Hubbard S.S."/>
            <person name="Banfield J.F."/>
        </authorList>
    </citation>
    <scope>NUCLEOTIDE SEQUENCE [LARGE SCALE GENOMIC DNA]</scope>
</reference>
<accession>A0A1G1YL92</accession>
<dbReference type="AlphaFoldDB" id="A0A1G1YL92"/>
<comment type="caution">
    <text evidence="4">The sequence shown here is derived from an EMBL/GenBank/DDBJ whole genome shotgun (WGS) entry which is preliminary data.</text>
</comment>
<dbReference type="InterPro" id="IPR000305">
    <property type="entry name" value="GIY-YIG_endonuc"/>
</dbReference>
<dbReference type="SUPFAM" id="SSF82771">
    <property type="entry name" value="GIY-YIG endonuclease"/>
    <property type="match status" value="1"/>
</dbReference>
<keyword evidence="2" id="KW-0812">Transmembrane</keyword>
<feature type="transmembrane region" description="Helical" evidence="2">
    <location>
        <begin position="118"/>
        <end position="140"/>
    </location>
</feature>
<gene>
    <name evidence="4" type="ORF">A3A02_00225</name>
</gene>
<feature type="domain" description="GIY-YIG" evidence="3">
    <location>
        <begin position="1"/>
        <end position="78"/>
    </location>
</feature>
<dbReference type="CDD" id="cd10449">
    <property type="entry name" value="GIY-YIG_SLX1_like"/>
    <property type="match status" value="1"/>
</dbReference>
<dbReference type="EMBL" id="MHIM01000004">
    <property type="protein sequence ID" value="OGY53128.1"/>
    <property type="molecule type" value="Genomic_DNA"/>
</dbReference>
<dbReference type="PANTHER" id="PTHR34477:SF1">
    <property type="entry name" value="UPF0213 PROTEIN YHBQ"/>
    <property type="match status" value="1"/>
</dbReference>
<dbReference type="PANTHER" id="PTHR34477">
    <property type="entry name" value="UPF0213 PROTEIN YHBQ"/>
    <property type="match status" value="1"/>
</dbReference>
<evidence type="ECO:0000259" key="3">
    <source>
        <dbReference type="PROSITE" id="PS50164"/>
    </source>
</evidence>
<dbReference type="InterPro" id="IPR050190">
    <property type="entry name" value="UPF0213_domain"/>
</dbReference>
<evidence type="ECO:0000313" key="4">
    <source>
        <dbReference type="EMBL" id="OGY53128.1"/>
    </source>
</evidence>
<evidence type="ECO:0000313" key="5">
    <source>
        <dbReference type="Proteomes" id="UP000177376"/>
    </source>
</evidence>
<dbReference type="Proteomes" id="UP000177376">
    <property type="component" value="Unassembled WGS sequence"/>
</dbReference>
<name>A0A1G1YL92_9BACT</name>
<dbReference type="Gene3D" id="3.40.1440.10">
    <property type="entry name" value="GIY-YIG endonuclease"/>
    <property type="match status" value="1"/>
</dbReference>
<keyword evidence="2" id="KW-0472">Membrane</keyword>
<comment type="similarity">
    <text evidence="1">Belongs to the UPF0213 family.</text>
</comment>
<dbReference type="PROSITE" id="PS50164">
    <property type="entry name" value="GIY_YIG"/>
    <property type="match status" value="1"/>
</dbReference>